<evidence type="ECO:0000313" key="4">
    <source>
        <dbReference type="RefSeq" id="XP_011497334.1"/>
    </source>
</evidence>
<dbReference type="RefSeq" id="XP_011497334.1">
    <property type="nucleotide sequence ID" value="XM_011499032.1"/>
</dbReference>
<dbReference type="InterPro" id="IPR051766">
    <property type="entry name" value="TXND_domain-containing"/>
</dbReference>
<proteinExistence type="predicted"/>
<evidence type="ECO:0000259" key="2">
    <source>
        <dbReference type="Pfam" id="PF15928"/>
    </source>
</evidence>
<name>A0AAJ6YFY2_9HYME</name>
<sequence>MRKNLAAALQTDVTTDDEWEKILKLPGLILVDIYSEWSGPCTSMISVLKRIKIELGDDNLNYATAKCDNITSLSRFRGKSEPVWMFIREGKMINFMFGANCPKLVELLTKEIKRLHTNHPPEYSLPVNELCPKEIERVKIYEEARAIEEAERCIREEAINRRKYEAELQHLIDSLCYESCVILFPWALKDEEGKIIDNDASPVFAELIHKLSGLYRIEQTVQVTFDEESCDYLIKESEFEITELTKKLLLDGTCVCLRLKINNKSSNKDIDTDLMDILFGEPVIPPTIDELAEGCFVERNLPSLSNLTRDSASMMSSDDKQLTLTTIWIPFNARNRAVVFRALFPKYIESTYPYIDPTYVIPKTLFKYDSPRRKELQVVLETYKSEVLHFGVFKQDRLPKPKLIAVSIEQFDNEVKEKTSYEVFICVIQKLNNEAFLSFAGIGPYHVSENEEKAEEEMVQYFPNANKN</sequence>
<dbReference type="Proteomes" id="UP000695007">
    <property type="component" value="Unplaced"/>
</dbReference>
<dbReference type="CDD" id="cd02948">
    <property type="entry name" value="TRX_NDPK"/>
    <property type="match status" value="1"/>
</dbReference>
<gene>
    <name evidence="4" type="primary">LOC105361768</name>
</gene>
<dbReference type="Pfam" id="PF15928">
    <property type="entry name" value="DUF4746"/>
    <property type="match status" value="1"/>
</dbReference>
<dbReference type="InterPro" id="IPR036249">
    <property type="entry name" value="Thioredoxin-like_sf"/>
</dbReference>
<accession>A0AAJ6YFY2</accession>
<dbReference type="AlphaFoldDB" id="A0AAJ6YFY2"/>
<dbReference type="InterPro" id="IPR031827">
    <property type="entry name" value="DUF4746"/>
</dbReference>
<feature type="domain" description="DUF4746" evidence="2">
    <location>
        <begin position="319"/>
        <end position="467"/>
    </location>
</feature>
<reference evidence="4" key="1">
    <citation type="submission" date="2025-08" db="UniProtKB">
        <authorList>
            <consortium name="RefSeq"/>
        </authorList>
    </citation>
    <scope>IDENTIFICATION</scope>
</reference>
<dbReference type="PANTHER" id="PTHR46135">
    <property type="entry name" value="NME/NM23 FAMILY MEMBER 8"/>
    <property type="match status" value="1"/>
</dbReference>
<organism evidence="3 4">
    <name type="scientific">Ceratosolen solmsi marchali</name>
    <dbReference type="NCBI Taxonomy" id="326594"/>
    <lineage>
        <taxon>Eukaryota</taxon>
        <taxon>Metazoa</taxon>
        <taxon>Ecdysozoa</taxon>
        <taxon>Arthropoda</taxon>
        <taxon>Hexapoda</taxon>
        <taxon>Insecta</taxon>
        <taxon>Pterygota</taxon>
        <taxon>Neoptera</taxon>
        <taxon>Endopterygota</taxon>
        <taxon>Hymenoptera</taxon>
        <taxon>Apocrita</taxon>
        <taxon>Proctotrupomorpha</taxon>
        <taxon>Chalcidoidea</taxon>
        <taxon>Agaonidae</taxon>
        <taxon>Agaoninae</taxon>
        <taxon>Ceratosolen</taxon>
    </lineage>
</organism>
<dbReference type="Pfam" id="PF00085">
    <property type="entry name" value="Thioredoxin"/>
    <property type="match status" value="1"/>
</dbReference>
<evidence type="ECO:0000259" key="1">
    <source>
        <dbReference type="Pfam" id="PF00085"/>
    </source>
</evidence>
<dbReference type="PANTHER" id="PTHR46135:SF3">
    <property type="entry name" value="NME_NM23 FAMILY MEMBER 8"/>
    <property type="match status" value="1"/>
</dbReference>
<feature type="domain" description="Thioredoxin" evidence="1">
    <location>
        <begin position="13"/>
        <end position="105"/>
    </location>
</feature>
<evidence type="ECO:0000313" key="3">
    <source>
        <dbReference type="Proteomes" id="UP000695007"/>
    </source>
</evidence>
<dbReference type="Gene3D" id="3.40.30.10">
    <property type="entry name" value="Glutaredoxin"/>
    <property type="match status" value="1"/>
</dbReference>
<dbReference type="InterPro" id="IPR013766">
    <property type="entry name" value="Thioredoxin_domain"/>
</dbReference>
<dbReference type="KEGG" id="csol:105361768"/>
<dbReference type="GeneID" id="105361768"/>
<protein>
    <submittedName>
        <fullName evidence="4">Uncharacterized protein LOC105361768</fullName>
    </submittedName>
</protein>
<keyword evidence="3" id="KW-1185">Reference proteome</keyword>
<dbReference type="SUPFAM" id="SSF52833">
    <property type="entry name" value="Thioredoxin-like"/>
    <property type="match status" value="1"/>
</dbReference>